<dbReference type="PANTHER" id="PTHR11161:SF0">
    <property type="entry name" value="O-ACYLTRANSFERASE LIKE PROTEIN"/>
    <property type="match status" value="1"/>
</dbReference>
<evidence type="ECO:0000313" key="5">
    <source>
        <dbReference type="Proteomes" id="UP000886998"/>
    </source>
</evidence>
<evidence type="ECO:0000256" key="1">
    <source>
        <dbReference type="SAM" id="Phobius"/>
    </source>
</evidence>
<dbReference type="InterPro" id="IPR006621">
    <property type="entry name" value="Nose-resist-to-fluoxetine_N"/>
</dbReference>
<feature type="domain" description="Nose resistant-to-fluoxetine protein N-terminal" evidence="3">
    <location>
        <begin position="92"/>
        <end position="255"/>
    </location>
</feature>
<feature type="transmembrane region" description="Helical" evidence="1">
    <location>
        <begin position="704"/>
        <end position="727"/>
    </location>
</feature>
<feature type="transmembrane region" description="Helical" evidence="1">
    <location>
        <begin position="267"/>
        <end position="289"/>
    </location>
</feature>
<dbReference type="AlphaFoldDB" id="A0A8X6WW73"/>
<comment type="caution">
    <text evidence="4">The sequence shown here is derived from an EMBL/GenBank/DDBJ whole genome shotgun (WGS) entry which is preliminary data.</text>
</comment>
<dbReference type="Pfam" id="PF01757">
    <property type="entry name" value="Acyl_transf_3"/>
    <property type="match status" value="1"/>
</dbReference>
<accession>A0A8X6WW73</accession>
<feature type="signal peptide" evidence="2">
    <location>
        <begin position="1"/>
        <end position="24"/>
    </location>
</feature>
<evidence type="ECO:0000313" key="4">
    <source>
        <dbReference type="EMBL" id="GFY42504.1"/>
    </source>
</evidence>
<sequence length="795" mass="90779">MARFVLIFLICPLFLTWAIVGTSAKRPNRTVTGSLIFPDYPPSALNSEEEDDDTGELKTFHDVEAKMKSLIDDVIKKVLPFVIRSSADIRLSGRCMASIFQMVIGMQKLQEWAVRMVDASGKPPSGIFQGTSMSLGDFDECINVRLGKMGKIPAPGEREYFHGKYCTVECRLPKGILDAIDEYESATPERRHNTSIGTSKTFLSMLLKYGQYMKVAAFRFGVCIPSTCDVEDLSSITTTIAKQVGFPLKVLHCQEKRSIEFRSEQTVITIVLTSIILTVLFCTVLEVYFEKFGVNSLSKTQKILQNISQSISVISSTKRLVDVKKDNHPMPIMRGLFLLTVVFNVLGHTYLMYNHLYFFKYSSVVNYYEYMQQFSFSVIANGSNGVENYFFIAGFLITFIRWRKPIDTPKINLPKLIMKPYIRMTFFQLLVIALFLMIPLFGNGPFWGDFVGPYLQSCRDRWWLNLFYIQNYWQSDDTCLYHTWLLAAIMQLYIVAVIVVWFLIKKPNIGFFLIITIVICGMAGVGAVVFIHKLPGALSMYLLDGVSGPQMWNTLFIKTFDHVGSFSIGLVTGYIVAKHKNSFNFGKVTTTVIWCVSLTCLLAVMFGLYEYRHGDLKMESSLAILYAMLNRNIYALFLAWFTIACVTGKAGFLPNLLSWKALIPAYRLSFLAYLLHLIVIYYHIGIVRERMYLSHEENIINYFGYLVSTFILAYICYIFFQVPYMYLESLILKKEIQSDEDSTEDIEKDEKCKFGDSNNISLTAKSIKRHMQTLTISSIKDNQILTGIQPLQEKL</sequence>
<evidence type="ECO:0000256" key="2">
    <source>
        <dbReference type="SAM" id="SignalP"/>
    </source>
</evidence>
<evidence type="ECO:0000259" key="3">
    <source>
        <dbReference type="SMART" id="SM00703"/>
    </source>
</evidence>
<keyword evidence="1" id="KW-0812">Transmembrane</keyword>
<keyword evidence="1" id="KW-0472">Membrane</keyword>
<feature type="transmembrane region" description="Helical" evidence="1">
    <location>
        <begin position="335"/>
        <end position="353"/>
    </location>
</feature>
<name>A0A8X6WW73_9ARAC</name>
<dbReference type="Proteomes" id="UP000886998">
    <property type="component" value="Unassembled WGS sequence"/>
</dbReference>
<feature type="chain" id="PRO_5036484265" evidence="2">
    <location>
        <begin position="25"/>
        <end position="795"/>
    </location>
</feature>
<dbReference type="InterPro" id="IPR002656">
    <property type="entry name" value="Acyl_transf_3_dom"/>
</dbReference>
<feature type="transmembrane region" description="Helical" evidence="1">
    <location>
        <begin position="633"/>
        <end position="653"/>
    </location>
</feature>
<keyword evidence="1" id="KW-1133">Transmembrane helix</keyword>
<feature type="transmembrane region" description="Helical" evidence="1">
    <location>
        <begin position="373"/>
        <end position="400"/>
    </location>
</feature>
<feature type="transmembrane region" description="Helical" evidence="1">
    <location>
        <begin position="588"/>
        <end position="609"/>
    </location>
</feature>
<dbReference type="GO" id="GO:0016747">
    <property type="term" value="F:acyltransferase activity, transferring groups other than amino-acyl groups"/>
    <property type="evidence" value="ECO:0007669"/>
    <property type="project" value="InterPro"/>
</dbReference>
<protein>
    <submittedName>
        <fullName evidence="4">Nose resistant to fluoxetine protein 6</fullName>
    </submittedName>
</protein>
<dbReference type="PANTHER" id="PTHR11161">
    <property type="entry name" value="O-ACYLTRANSFERASE"/>
    <property type="match status" value="1"/>
</dbReference>
<dbReference type="InterPro" id="IPR052728">
    <property type="entry name" value="O2_lipid_transport_reg"/>
</dbReference>
<feature type="transmembrane region" description="Helical" evidence="1">
    <location>
        <begin position="665"/>
        <end position="684"/>
    </location>
</feature>
<gene>
    <name evidence="4" type="primary">nrf-6_21</name>
    <name evidence="4" type="ORF">TNIN_331591</name>
</gene>
<dbReference type="SMART" id="SM00703">
    <property type="entry name" value="NRF"/>
    <property type="match status" value="1"/>
</dbReference>
<keyword evidence="2" id="KW-0732">Signal</keyword>
<proteinExistence type="predicted"/>
<feature type="transmembrane region" description="Helical" evidence="1">
    <location>
        <begin position="421"/>
        <end position="441"/>
    </location>
</feature>
<keyword evidence="5" id="KW-1185">Reference proteome</keyword>
<dbReference type="EMBL" id="BMAV01003104">
    <property type="protein sequence ID" value="GFY42504.1"/>
    <property type="molecule type" value="Genomic_DNA"/>
</dbReference>
<dbReference type="OrthoDB" id="6418646at2759"/>
<feature type="transmembrane region" description="Helical" evidence="1">
    <location>
        <begin position="511"/>
        <end position="531"/>
    </location>
</feature>
<feature type="transmembrane region" description="Helical" evidence="1">
    <location>
        <begin position="481"/>
        <end position="504"/>
    </location>
</feature>
<dbReference type="Pfam" id="PF20146">
    <property type="entry name" value="NRF"/>
    <property type="match status" value="1"/>
</dbReference>
<reference evidence="4" key="1">
    <citation type="submission" date="2020-08" db="EMBL/GenBank/DDBJ databases">
        <title>Multicomponent nature underlies the extraordinary mechanical properties of spider dragline silk.</title>
        <authorList>
            <person name="Kono N."/>
            <person name="Nakamura H."/>
            <person name="Mori M."/>
            <person name="Yoshida Y."/>
            <person name="Ohtoshi R."/>
            <person name="Malay A.D."/>
            <person name="Moran D.A.P."/>
            <person name="Tomita M."/>
            <person name="Numata K."/>
            <person name="Arakawa K."/>
        </authorList>
    </citation>
    <scope>NUCLEOTIDE SEQUENCE</scope>
</reference>
<organism evidence="4 5">
    <name type="scientific">Trichonephila inaurata madagascariensis</name>
    <dbReference type="NCBI Taxonomy" id="2747483"/>
    <lineage>
        <taxon>Eukaryota</taxon>
        <taxon>Metazoa</taxon>
        <taxon>Ecdysozoa</taxon>
        <taxon>Arthropoda</taxon>
        <taxon>Chelicerata</taxon>
        <taxon>Arachnida</taxon>
        <taxon>Araneae</taxon>
        <taxon>Araneomorphae</taxon>
        <taxon>Entelegynae</taxon>
        <taxon>Araneoidea</taxon>
        <taxon>Nephilidae</taxon>
        <taxon>Trichonephila</taxon>
        <taxon>Trichonephila inaurata</taxon>
    </lineage>
</organism>